<dbReference type="InterPro" id="IPR015943">
    <property type="entry name" value="WD40/YVTN_repeat-like_dom_sf"/>
</dbReference>
<dbReference type="Gene3D" id="2.130.10.10">
    <property type="entry name" value="YVTN repeat-like/Quinoprotein amine dehydrogenase"/>
    <property type="match status" value="2"/>
</dbReference>
<proteinExistence type="predicted"/>
<dbReference type="SUPFAM" id="SSF63825">
    <property type="entry name" value="YWTD domain"/>
    <property type="match status" value="2"/>
</dbReference>
<gene>
    <name evidence="1" type="ORF">S7S_07885</name>
</gene>
<accession>A0A0B4XNF8</accession>
<dbReference type="STRING" id="391936.S7S_07885"/>
<dbReference type="Proteomes" id="UP000006764">
    <property type="component" value="Chromosome"/>
</dbReference>
<sequence length="692" mass="72916">MSGSASDPQGDGIAAIRVNDVAAHSDDGFATWSVSLPLTVGENRLVVETLDDSGQRAAEADVVTVQVRAFPALRSVGDGGLVLDKANNRAFVSDGTLRAVYTFDLETGQRTVVTSSRPVDKLLNTEPFGSGPEMVLPRYPGLHGPESRVLLISGASLERRVMEINPNTGERSVFYNPNNTPGSGPAFDLLRSAILDPANNRLLVIDGFNGSMRVLAVDLGTENRTLISGSGRGSGPGLEVVESLYLDAGANRLFAVDNRSASGPSRRLLSIDLTNGNRTVLSSSGENIGTGPAMFNALSLDFDSETHRFLIADSSAQRLLTVDRETGDRQVVSGLLEAEMIGEGPALLRLRAARFLDSHRAVVVDDELEVPLMVDLGSGERRLLPSNAIGAGPRFEEPRAMARLGETLVVADKTANALVSVDLQTGDRTVMLGGASSGLREPALLTLDPTANRLLFVDDIAQAPRLMAMDPQTLLLSSVSGPEAAGPALFNPVSMVLDAANHRVLLADAGGQRIIAIQLATGERTLLLDDLPVRGIELGASLALGADGNTLFMLAGSNDGFLLSLNLTTGERQTLSGEDPDTGDLIGGPAFALFGCFGMALDETRHRAFITCPSGNIQQVDLDTGQVSVVSGNSEEINTGGAGPGLVDPVALIADLDNQRLLVLDMAQRAVMTADLRSGDRVVNSWTDVIMR</sequence>
<dbReference type="HOGENOM" id="CLU_397814_0_0_6"/>
<dbReference type="AlphaFoldDB" id="A0A0B4XNF8"/>
<evidence type="ECO:0000313" key="2">
    <source>
        <dbReference type="Proteomes" id="UP000006764"/>
    </source>
</evidence>
<keyword evidence="2" id="KW-1185">Reference proteome</keyword>
<protein>
    <submittedName>
        <fullName evidence="1">NHL repeat containing protein</fullName>
    </submittedName>
</protein>
<organism evidence="1 2">
    <name type="scientific">Isoalcanivorax pacificus W11-5</name>
    <dbReference type="NCBI Taxonomy" id="391936"/>
    <lineage>
        <taxon>Bacteria</taxon>
        <taxon>Pseudomonadati</taxon>
        <taxon>Pseudomonadota</taxon>
        <taxon>Gammaproteobacteria</taxon>
        <taxon>Oceanospirillales</taxon>
        <taxon>Alcanivoracaceae</taxon>
        <taxon>Isoalcanivorax</taxon>
    </lineage>
</organism>
<name>A0A0B4XNF8_9GAMM</name>
<dbReference type="EMBL" id="CP004387">
    <property type="protein sequence ID" value="AJD47993.1"/>
    <property type="molecule type" value="Genomic_DNA"/>
</dbReference>
<dbReference type="KEGG" id="apac:S7S_07885"/>
<reference evidence="1 2" key="1">
    <citation type="journal article" date="2012" name="J. Bacteriol.">
        <title>Genome sequence of an alkane-degrading bacterium, Alcanivorax pacificus type strain W11-5, isolated from deep sea sediment.</title>
        <authorList>
            <person name="Lai Q."/>
            <person name="Shao Z."/>
        </authorList>
    </citation>
    <scope>NUCLEOTIDE SEQUENCE [LARGE SCALE GENOMIC DNA]</scope>
    <source>
        <strain evidence="1 2">W11-5</strain>
    </source>
</reference>
<evidence type="ECO:0000313" key="1">
    <source>
        <dbReference type="EMBL" id="AJD47993.1"/>
    </source>
</evidence>
<dbReference type="SUPFAM" id="SSF101898">
    <property type="entry name" value="NHL repeat"/>
    <property type="match status" value="1"/>
</dbReference>